<organism evidence="2 3">
    <name type="scientific">Xylophilus ampelinus</name>
    <dbReference type="NCBI Taxonomy" id="54067"/>
    <lineage>
        <taxon>Bacteria</taxon>
        <taxon>Pseudomonadati</taxon>
        <taxon>Pseudomonadota</taxon>
        <taxon>Betaproteobacteria</taxon>
        <taxon>Burkholderiales</taxon>
        <taxon>Xylophilus</taxon>
    </lineage>
</organism>
<feature type="compositionally biased region" description="Low complexity" evidence="1">
    <location>
        <begin position="57"/>
        <end position="66"/>
    </location>
</feature>
<evidence type="ECO:0000313" key="3">
    <source>
        <dbReference type="Proteomes" id="UP000247540"/>
    </source>
</evidence>
<feature type="compositionally biased region" description="Polar residues" evidence="1">
    <location>
        <begin position="1"/>
        <end position="12"/>
    </location>
</feature>
<sequence length="731" mass="77778">MPSTTLSPSNVGFSPEETALEAPFLETECPAHSSTLPGRNGTSELTEALQRQPSQEASSSSAASSAIQRPRTGSLRELFLKGLKEAEKDRLNQQLAMADGLPTKQLRREARTEANLTGMLRLGMLEAQLQKIQTAEYRAQLRQIVNTDRFRQPEALKGAVARGDDGLLHSPDKAIDAVLQFVQIKPAYREAAAQLTLPPDAELRLPLEADILLNAWEFAAGCKVRELHLGGDGSEPEEADIDLSTYAAREAIKKGAKAFGADASFRPITIEDVTGESDVDQETRALVEGLGPNPQNAPFSFLQGVRYRADSNDEKLKALVGQALSDHDPATLELRGRMGAQAVNAVLTQKHLTPELGWAIAASLIGSGGVAFALDVLAWSAVRAAVAKTYGEDHPITNMTEVVLASLTAAVAETADSCVIKRLLGHFRGEALMPKSLAEVLNDLKESAISGGIAAIGAIPNNAAALTQRWASPQLWAMQPVSAVTNQIAVSTSGAMVPREVAAGHEEMAAGALERMNEGFFPAPQLTLQEDASDAQLHRALAEHVKEDTRAALEVAPGHGLAINSMGIGSVISLVTGFLPFDTLARAKVVPEVAQKIVTIMVNTPTEVLSLGAGLLGGQYFGGIGGKFTTDEEKNRLIVELIAKKAVERWSQAEGGTAPSVEITEKELRAIEHPSLALTFPAGRAIVNTLNGVTDLLARTWGAIRGTPSQELAEQVNVDTLLSQMPVNRPA</sequence>
<evidence type="ECO:0000256" key="1">
    <source>
        <dbReference type="SAM" id="MobiDB-lite"/>
    </source>
</evidence>
<protein>
    <submittedName>
        <fullName evidence="2">Uncharacterized protein</fullName>
    </submittedName>
</protein>
<comment type="caution">
    <text evidence="2">The sequence shown here is derived from an EMBL/GenBank/DDBJ whole genome shotgun (WGS) entry which is preliminary data.</text>
</comment>
<dbReference type="EMBL" id="QJTC01000020">
    <property type="protein sequence ID" value="PYE75092.1"/>
    <property type="molecule type" value="Genomic_DNA"/>
</dbReference>
<reference evidence="2 3" key="1">
    <citation type="submission" date="2018-06" db="EMBL/GenBank/DDBJ databases">
        <title>Genomic Encyclopedia of Type Strains, Phase III (KMG-III): the genomes of soil and plant-associated and newly described type strains.</title>
        <authorList>
            <person name="Whitman W."/>
        </authorList>
    </citation>
    <scope>NUCLEOTIDE SEQUENCE [LARGE SCALE GENOMIC DNA]</scope>
    <source>
        <strain evidence="2 3">CECT 7646</strain>
    </source>
</reference>
<accession>A0A318SJ87</accession>
<evidence type="ECO:0000313" key="2">
    <source>
        <dbReference type="EMBL" id="PYE75092.1"/>
    </source>
</evidence>
<proteinExistence type="predicted"/>
<feature type="compositionally biased region" description="Polar residues" evidence="1">
    <location>
        <begin position="32"/>
        <end position="56"/>
    </location>
</feature>
<feature type="region of interest" description="Disordered" evidence="1">
    <location>
        <begin position="1"/>
        <end position="70"/>
    </location>
</feature>
<keyword evidence="3" id="KW-1185">Reference proteome</keyword>
<dbReference type="RefSeq" id="WP_110466361.1">
    <property type="nucleotide sequence ID" value="NZ_JAMOFZ010000019.1"/>
</dbReference>
<gene>
    <name evidence="2" type="ORF">DFQ15_12045</name>
</gene>
<name>A0A318SJ87_9BURK</name>
<dbReference type="Proteomes" id="UP000247540">
    <property type="component" value="Unassembled WGS sequence"/>
</dbReference>
<dbReference type="OrthoDB" id="9035393at2"/>
<dbReference type="AlphaFoldDB" id="A0A318SJ87"/>